<feature type="coiled-coil region" evidence="2">
    <location>
        <begin position="381"/>
        <end position="408"/>
    </location>
</feature>
<dbReference type="InterPro" id="IPR012676">
    <property type="entry name" value="TGS-like"/>
</dbReference>
<dbReference type="Pfam" id="PF13291">
    <property type="entry name" value="ACT_4"/>
    <property type="match status" value="1"/>
</dbReference>
<dbReference type="PANTHER" id="PTHR21262:SF31">
    <property type="entry name" value="GTP PYROPHOSPHOKINASE"/>
    <property type="match status" value="1"/>
</dbReference>
<dbReference type="SMART" id="SM00954">
    <property type="entry name" value="RelA_SpoT"/>
    <property type="match status" value="1"/>
</dbReference>
<dbReference type="FunFam" id="3.10.20.30:FF:000002">
    <property type="entry name" value="GTP pyrophosphokinase (RelA/SpoT)"/>
    <property type="match status" value="1"/>
</dbReference>
<name>A0A3B0V4J6_9ZZZZ</name>
<dbReference type="InterPro" id="IPR004095">
    <property type="entry name" value="TGS"/>
</dbReference>
<accession>A0A3B0V4J6</accession>
<dbReference type="InterPro" id="IPR007685">
    <property type="entry name" value="RelA_SpoT"/>
</dbReference>
<proteinExistence type="inferred from homology"/>
<evidence type="ECO:0000256" key="2">
    <source>
        <dbReference type="SAM" id="Coils"/>
    </source>
</evidence>
<dbReference type="PROSITE" id="PS51880">
    <property type="entry name" value="TGS"/>
    <property type="match status" value="1"/>
</dbReference>
<dbReference type="EC" id="2.7.6.5" evidence="4"/>
<dbReference type="GO" id="GO:0008728">
    <property type="term" value="F:GTP diphosphokinase activity"/>
    <property type="evidence" value="ECO:0007669"/>
    <property type="project" value="UniProtKB-EC"/>
</dbReference>
<dbReference type="Pfam" id="PF02824">
    <property type="entry name" value="TGS"/>
    <property type="match status" value="1"/>
</dbReference>
<keyword evidence="4" id="KW-0418">Kinase</keyword>
<dbReference type="GO" id="GO:0015969">
    <property type="term" value="P:guanosine tetraphosphate metabolic process"/>
    <property type="evidence" value="ECO:0007669"/>
    <property type="project" value="InterPro"/>
</dbReference>
<dbReference type="InterPro" id="IPR002912">
    <property type="entry name" value="ACT_dom"/>
</dbReference>
<dbReference type="InterPro" id="IPR045865">
    <property type="entry name" value="ACT-like_dom_sf"/>
</dbReference>
<dbReference type="Pfam" id="PF04607">
    <property type="entry name" value="RelA_SpoT"/>
    <property type="match status" value="1"/>
</dbReference>
<dbReference type="Pfam" id="PF19296">
    <property type="entry name" value="RelA_AH_RIS"/>
    <property type="match status" value="1"/>
</dbReference>
<reference evidence="4" key="1">
    <citation type="submission" date="2018-06" db="EMBL/GenBank/DDBJ databases">
        <authorList>
            <person name="Zhirakovskaya E."/>
        </authorList>
    </citation>
    <scope>NUCLEOTIDE SEQUENCE</scope>
</reference>
<dbReference type="CDD" id="cd05399">
    <property type="entry name" value="NT_Rel-Spo_like"/>
    <property type="match status" value="1"/>
</dbReference>
<dbReference type="GO" id="GO:0005886">
    <property type="term" value="C:plasma membrane"/>
    <property type="evidence" value="ECO:0007669"/>
    <property type="project" value="TreeGrafter"/>
</dbReference>
<evidence type="ECO:0000259" key="3">
    <source>
        <dbReference type="PROSITE" id="PS51880"/>
    </source>
</evidence>
<dbReference type="GO" id="GO:0042594">
    <property type="term" value="P:response to starvation"/>
    <property type="evidence" value="ECO:0007669"/>
    <property type="project" value="TreeGrafter"/>
</dbReference>
<sequence length="743" mass="85046">MTQISLISITELLQSLPNNQLVQQVQQAYNFANKIHNGRKRESGELYIEHDLAVTQTMSQLNIDAPTLVASMLHDSLLPHTEQTAESIRQAFGEEPAALIKGLEHLYAYANEAQYQKHYDPKADRKTLEGVRRAVLSIIEGDIRVILIRMADCLQDLRKASNLKPKQRTIIANEAMNIYAPLANRLGIWQLKWELEDLAFRYLEPEKYKEIASKLAARRAERTEHIDNAVNKLQKRIKKNGLIGSVTGRSKHIYSIYRKMMRKELDFEHIYDIQALRVILEPLDEASYRKKKKKGKEEADRHICYQTLGLVHSLWQPIPHEFDDYIAAPKANGYQSLHTAVIDTKTGENIEVQIRTRRMHNEAEKGVAAHWTYKEGGKKVASSIKKRIENLRELLVALQDNEQEQEDEHLLENEIFAERIYVYTPKGDIIDLPGGTTPIDFAYAIHTEVGHRCRGARINGKMVSLDYVLKSGERVEILTTNRGGPSRDWMNSSLDYTGSARTRSKIRQWFRNQERTQNILQGREVVERELRRLGLSEVHSVSDIARALKFEDEEQFLAKVGFGDLQSKRISGAIAMMEKNLHPNDELRPLLLHQPNKTKGLTVKGVSGLHTRMAKCCRPIPPEKIRGFITRGQGITIHRADCKQVAAISEPERLIDVEWGDEAAVYPIPLVLKAYRRPNIIEEIIAILRGRKINAPKTKTTSIGNIMTISLIVEVNSLEQLNWLLQKLEALPNVIEAHRQRWH</sequence>
<dbReference type="PANTHER" id="PTHR21262">
    <property type="entry name" value="GUANOSINE-3',5'-BIS DIPHOSPHATE 3'-PYROPHOSPHOHYDROLASE"/>
    <property type="match status" value="1"/>
</dbReference>
<dbReference type="EMBL" id="UOEU01000707">
    <property type="protein sequence ID" value="VAW38485.1"/>
    <property type="molecule type" value="Genomic_DNA"/>
</dbReference>
<dbReference type="InterPro" id="IPR033655">
    <property type="entry name" value="TGS_RelA/SpoT"/>
</dbReference>
<keyword evidence="2" id="KW-0175">Coiled coil</keyword>
<dbReference type="Gene3D" id="3.30.460.10">
    <property type="entry name" value="Beta Polymerase, domain 2"/>
    <property type="match status" value="1"/>
</dbReference>
<feature type="domain" description="TGS" evidence="3">
    <location>
        <begin position="418"/>
        <end position="479"/>
    </location>
</feature>
<dbReference type="AlphaFoldDB" id="A0A3B0V4J6"/>
<dbReference type="EC" id="3.1.7.2" evidence="4"/>
<dbReference type="Pfam" id="PF13328">
    <property type="entry name" value="HD_4"/>
    <property type="match status" value="1"/>
</dbReference>
<keyword evidence="4" id="KW-0808">Transferase</keyword>
<dbReference type="Gene3D" id="3.30.70.260">
    <property type="match status" value="1"/>
</dbReference>
<dbReference type="GO" id="GO:0016301">
    <property type="term" value="F:kinase activity"/>
    <property type="evidence" value="ECO:0007669"/>
    <property type="project" value="UniProtKB-KW"/>
</dbReference>
<dbReference type="InterPro" id="IPR012675">
    <property type="entry name" value="Beta-grasp_dom_sf"/>
</dbReference>
<dbReference type="SUPFAM" id="SSF109604">
    <property type="entry name" value="HD-domain/PDEase-like"/>
    <property type="match status" value="1"/>
</dbReference>
<dbReference type="SUPFAM" id="SSF81301">
    <property type="entry name" value="Nucleotidyltransferase"/>
    <property type="match status" value="1"/>
</dbReference>
<evidence type="ECO:0000256" key="1">
    <source>
        <dbReference type="ARBA" id="ARBA00007476"/>
    </source>
</evidence>
<evidence type="ECO:0000313" key="4">
    <source>
        <dbReference type="EMBL" id="VAW38485.1"/>
    </source>
</evidence>
<dbReference type="Gene3D" id="1.10.3210.10">
    <property type="entry name" value="Hypothetical protein af1432"/>
    <property type="match status" value="1"/>
</dbReference>
<comment type="similarity">
    <text evidence="1">Belongs to the RelA/SpoT family.</text>
</comment>
<keyword evidence="4" id="KW-0378">Hydrolase</keyword>
<dbReference type="Gene3D" id="3.10.20.30">
    <property type="match status" value="1"/>
</dbReference>
<dbReference type="InterPro" id="IPR043519">
    <property type="entry name" value="NT_sf"/>
</dbReference>
<dbReference type="GO" id="GO:0008893">
    <property type="term" value="F:guanosine-3',5'-bis(diphosphate) 3'-diphosphatase activity"/>
    <property type="evidence" value="ECO:0007669"/>
    <property type="project" value="UniProtKB-EC"/>
</dbReference>
<dbReference type="SUPFAM" id="SSF55021">
    <property type="entry name" value="ACT-like"/>
    <property type="match status" value="1"/>
</dbReference>
<dbReference type="SUPFAM" id="SSF81271">
    <property type="entry name" value="TGS-like"/>
    <property type="match status" value="1"/>
</dbReference>
<dbReference type="InterPro" id="IPR045600">
    <property type="entry name" value="RelA/SpoT_AH_RIS"/>
</dbReference>
<dbReference type="NCBIfam" id="TIGR00691">
    <property type="entry name" value="spoT_relA"/>
    <property type="match status" value="1"/>
</dbReference>
<dbReference type="InterPro" id="IPR004811">
    <property type="entry name" value="RelA/Spo_fam"/>
</dbReference>
<dbReference type="CDD" id="cd01668">
    <property type="entry name" value="TGS_RSH"/>
    <property type="match status" value="1"/>
</dbReference>
<organism evidence="4">
    <name type="scientific">hydrothermal vent metagenome</name>
    <dbReference type="NCBI Taxonomy" id="652676"/>
    <lineage>
        <taxon>unclassified sequences</taxon>
        <taxon>metagenomes</taxon>
        <taxon>ecological metagenomes</taxon>
    </lineage>
</organism>
<protein>
    <submittedName>
        <fullName evidence="4">Guanosine-3',5'-bis(Diphosphate) 3'-pyrophosphohydrolase / GTP pyrophosphokinase, (P)ppGpp synthetase II</fullName>
        <ecNumber evidence="4">2.7.6.5</ecNumber>
        <ecNumber evidence="4">3.1.7.2</ecNumber>
    </submittedName>
</protein>
<gene>
    <name evidence="4" type="ORF">MNBD_CHLOROFLEXI01-1218</name>
</gene>